<organism evidence="2 3">
    <name type="scientific">Trifolium subterraneum</name>
    <name type="common">Subterranean clover</name>
    <dbReference type="NCBI Taxonomy" id="3900"/>
    <lineage>
        <taxon>Eukaryota</taxon>
        <taxon>Viridiplantae</taxon>
        <taxon>Streptophyta</taxon>
        <taxon>Embryophyta</taxon>
        <taxon>Tracheophyta</taxon>
        <taxon>Spermatophyta</taxon>
        <taxon>Magnoliopsida</taxon>
        <taxon>eudicotyledons</taxon>
        <taxon>Gunneridae</taxon>
        <taxon>Pentapetalae</taxon>
        <taxon>rosids</taxon>
        <taxon>fabids</taxon>
        <taxon>Fabales</taxon>
        <taxon>Fabaceae</taxon>
        <taxon>Papilionoideae</taxon>
        <taxon>50 kb inversion clade</taxon>
        <taxon>NPAAA clade</taxon>
        <taxon>Hologalegina</taxon>
        <taxon>IRL clade</taxon>
        <taxon>Trifolieae</taxon>
        <taxon>Trifolium</taxon>
    </lineage>
</organism>
<accession>A0A2Z6P1I5</accession>
<gene>
    <name evidence="2" type="ORF">TSUD_353410</name>
</gene>
<evidence type="ECO:0000256" key="1">
    <source>
        <dbReference type="SAM" id="SignalP"/>
    </source>
</evidence>
<feature type="chain" id="PRO_5016428584" evidence="1">
    <location>
        <begin position="16"/>
        <end position="93"/>
    </location>
</feature>
<dbReference type="OrthoDB" id="10446049at2759"/>
<dbReference type="AlphaFoldDB" id="A0A2Z6P1I5"/>
<name>A0A2Z6P1I5_TRISU</name>
<proteinExistence type="predicted"/>
<sequence length="93" mass="10993">MAATFVLIFWGFLMASIFMADLVMELDEFLKPKTKKNVLPEGRGNIERMLTNEEWEETREFRPKTPSRVQVQAFDPVPILKTEPEEDQCIWRM</sequence>
<evidence type="ECO:0000313" key="2">
    <source>
        <dbReference type="EMBL" id="GAU36297.1"/>
    </source>
</evidence>
<feature type="signal peptide" evidence="1">
    <location>
        <begin position="1"/>
        <end position="15"/>
    </location>
</feature>
<keyword evidence="1" id="KW-0732">Signal</keyword>
<protein>
    <submittedName>
        <fullName evidence="2">Uncharacterized protein</fullName>
    </submittedName>
</protein>
<dbReference type="Proteomes" id="UP000242715">
    <property type="component" value="Unassembled WGS sequence"/>
</dbReference>
<dbReference type="EMBL" id="DF973625">
    <property type="protein sequence ID" value="GAU36297.1"/>
    <property type="molecule type" value="Genomic_DNA"/>
</dbReference>
<keyword evidence="3" id="KW-1185">Reference proteome</keyword>
<reference evidence="3" key="1">
    <citation type="journal article" date="2017" name="Front. Plant Sci.">
        <title>Climate Clever Clovers: New Paradigm to Reduce the Environmental Footprint of Ruminants by Breeding Low Methanogenic Forages Utilizing Haplotype Variation.</title>
        <authorList>
            <person name="Kaur P."/>
            <person name="Appels R."/>
            <person name="Bayer P.E."/>
            <person name="Keeble-Gagnere G."/>
            <person name="Wang J."/>
            <person name="Hirakawa H."/>
            <person name="Shirasawa K."/>
            <person name="Vercoe P."/>
            <person name="Stefanova K."/>
            <person name="Durmic Z."/>
            <person name="Nichols P."/>
            <person name="Revell C."/>
            <person name="Isobe S.N."/>
            <person name="Edwards D."/>
            <person name="Erskine W."/>
        </authorList>
    </citation>
    <scope>NUCLEOTIDE SEQUENCE [LARGE SCALE GENOMIC DNA]</scope>
    <source>
        <strain evidence="3">cv. Daliak</strain>
    </source>
</reference>
<evidence type="ECO:0000313" key="3">
    <source>
        <dbReference type="Proteomes" id="UP000242715"/>
    </source>
</evidence>